<dbReference type="InterPro" id="IPR002401">
    <property type="entry name" value="Cyt_P450_E_grp-I"/>
</dbReference>
<organism evidence="7 8">
    <name type="scientific">Penicillium angulare</name>
    <dbReference type="NCBI Taxonomy" id="116970"/>
    <lineage>
        <taxon>Eukaryota</taxon>
        <taxon>Fungi</taxon>
        <taxon>Dikarya</taxon>
        <taxon>Ascomycota</taxon>
        <taxon>Pezizomycotina</taxon>
        <taxon>Eurotiomycetes</taxon>
        <taxon>Eurotiomycetidae</taxon>
        <taxon>Eurotiales</taxon>
        <taxon>Aspergillaceae</taxon>
        <taxon>Penicillium</taxon>
    </lineage>
</organism>
<proteinExistence type="inferred from homology"/>
<evidence type="ECO:0000256" key="3">
    <source>
        <dbReference type="ARBA" id="ARBA00023002"/>
    </source>
</evidence>
<evidence type="ECO:0000256" key="6">
    <source>
        <dbReference type="RuleBase" id="RU000461"/>
    </source>
</evidence>
<dbReference type="OrthoDB" id="1470350at2759"/>
<dbReference type="GO" id="GO:0005506">
    <property type="term" value="F:iron ion binding"/>
    <property type="evidence" value="ECO:0007669"/>
    <property type="project" value="InterPro"/>
</dbReference>
<sequence length="143" mass="16059">MPLARRVMMPGGVTIAENHIPQGTSIAVCNHAFHHNPDVWGPEHNVFDPSRWEDKEIGNKSRLLMHFGLGGRQCIGKTLAMTNIYKLMSTLLSEFEFELAYEEEARRASNGEFCGKIPELISVGISDLATPLVVRARKRERTL</sequence>
<evidence type="ECO:0000256" key="4">
    <source>
        <dbReference type="ARBA" id="ARBA00023004"/>
    </source>
</evidence>
<keyword evidence="5 6" id="KW-0349">Heme</keyword>
<keyword evidence="3 6" id="KW-0560">Oxidoreductase</keyword>
<dbReference type="Pfam" id="PF00067">
    <property type="entry name" value="p450"/>
    <property type="match status" value="1"/>
</dbReference>
<keyword evidence="8" id="KW-1185">Reference proteome</keyword>
<feature type="binding site" description="axial binding residue" evidence="5">
    <location>
        <position position="74"/>
    </location>
    <ligand>
        <name>heme</name>
        <dbReference type="ChEBI" id="CHEBI:30413"/>
    </ligand>
    <ligandPart>
        <name>Fe</name>
        <dbReference type="ChEBI" id="CHEBI:18248"/>
    </ligandPart>
</feature>
<dbReference type="InterPro" id="IPR050121">
    <property type="entry name" value="Cytochrome_P450_monoxygenase"/>
</dbReference>
<evidence type="ECO:0000313" key="8">
    <source>
        <dbReference type="Proteomes" id="UP001149165"/>
    </source>
</evidence>
<dbReference type="GO" id="GO:0004497">
    <property type="term" value="F:monooxygenase activity"/>
    <property type="evidence" value="ECO:0007669"/>
    <property type="project" value="UniProtKB-KW"/>
</dbReference>
<dbReference type="GO" id="GO:0020037">
    <property type="term" value="F:heme binding"/>
    <property type="evidence" value="ECO:0007669"/>
    <property type="project" value="InterPro"/>
</dbReference>
<dbReference type="EMBL" id="JAPQKH010000006">
    <property type="protein sequence ID" value="KAJ5093938.1"/>
    <property type="molecule type" value="Genomic_DNA"/>
</dbReference>
<evidence type="ECO:0000256" key="1">
    <source>
        <dbReference type="ARBA" id="ARBA00001971"/>
    </source>
</evidence>
<gene>
    <name evidence="7" type="ORF">N7456_009799</name>
</gene>
<dbReference type="PROSITE" id="PS00086">
    <property type="entry name" value="CYTOCHROME_P450"/>
    <property type="match status" value="1"/>
</dbReference>
<keyword evidence="4 5" id="KW-0408">Iron</keyword>
<dbReference type="InterPro" id="IPR001128">
    <property type="entry name" value="Cyt_P450"/>
</dbReference>
<dbReference type="PANTHER" id="PTHR24305">
    <property type="entry name" value="CYTOCHROME P450"/>
    <property type="match status" value="1"/>
</dbReference>
<evidence type="ECO:0008006" key="9">
    <source>
        <dbReference type="Google" id="ProtNLM"/>
    </source>
</evidence>
<dbReference type="AlphaFoldDB" id="A0A9W9F5D6"/>
<dbReference type="Proteomes" id="UP001149165">
    <property type="component" value="Unassembled WGS sequence"/>
</dbReference>
<evidence type="ECO:0000256" key="5">
    <source>
        <dbReference type="PIRSR" id="PIRSR602401-1"/>
    </source>
</evidence>
<dbReference type="Gene3D" id="1.10.630.10">
    <property type="entry name" value="Cytochrome P450"/>
    <property type="match status" value="1"/>
</dbReference>
<reference evidence="7" key="1">
    <citation type="submission" date="2022-11" db="EMBL/GenBank/DDBJ databases">
        <authorList>
            <person name="Petersen C."/>
        </authorList>
    </citation>
    <scope>NUCLEOTIDE SEQUENCE</scope>
    <source>
        <strain evidence="7">IBT 30069</strain>
    </source>
</reference>
<dbReference type="InterPro" id="IPR036396">
    <property type="entry name" value="Cyt_P450_sf"/>
</dbReference>
<reference evidence="7" key="2">
    <citation type="journal article" date="2023" name="IMA Fungus">
        <title>Comparative genomic study of the Penicillium genus elucidates a diverse pangenome and 15 lateral gene transfer events.</title>
        <authorList>
            <person name="Petersen C."/>
            <person name="Sorensen T."/>
            <person name="Nielsen M.R."/>
            <person name="Sondergaard T.E."/>
            <person name="Sorensen J.L."/>
            <person name="Fitzpatrick D.A."/>
            <person name="Frisvad J.C."/>
            <person name="Nielsen K.L."/>
        </authorList>
    </citation>
    <scope>NUCLEOTIDE SEQUENCE</scope>
    <source>
        <strain evidence="7">IBT 30069</strain>
    </source>
</reference>
<dbReference type="PRINTS" id="PR00463">
    <property type="entry name" value="EP450I"/>
</dbReference>
<keyword evidence="2 5" id="KW-0479">Metal-binding</keyword>
<dbReference type="GO" id="GO:0043386">
    <property type="term" value="P:mycotoxin biosynthetic process"/>
    <property type="evidence" value="ECO:0007669"/>
    <property type="project" value="UniProtKB-ARBA"/>
</dbReference>
<comment type="caution">
    <text evidence="7">The sequence shown here is derived from an EMBL/GenBank/DDBJ whole genome shotgun (WGS) entry which is preliminary data.</text>
</comment>
<comment type="cofactor">
    <cofactor evidence="1 5">
        <name>heme</name>
        <dbReference type="ChEBI" id="CHEBI:30413"/>
    </cofactor>
</comment>
<dbReference type="InterPro" id="IPR017972">
    <property type="entry name" value="Cyt_P450_CS"/>
</dbReference>
<evidence type="ECO:0000313" key="7">
    <source>
        <dbReference type="EMBL" id="KAJ5093938.1"/>
    </source>
</evidence>
<evidence type="ECO:0000256" key="2">
    <source>
        <dbReference type="ARBA" id="ARBA00022723"/>
    </source>
</evidence>
<keyword evidence="6" id="KW-0503">Monooxygenase</keyword>
<comment type="similarity">
    <text evidence="6">Belongs to the cytochrome P450 family.</text>
</comment>
<protein>
    <recommendedName>
        <fullName evidence="9">Cytochrome P450</fullName>
    </recommendedName>
</protein>
<dbReference type="PANTHER" id="PTHR24305:SF103">
    <property type="entry name" value="P450, PUTATIVE (EUROFUNG)-RELATED"/>
    <property type="match status" value="1"/>
</dbReference>
<dbReference type="GO" id="GO:0016705">
    <property type="term" value="F:oxidoreductase activity, acting on paired donors, with incorporation or reduction of molecular oxygen"/>
    <property type="evidence" value="ECO:0007669"/>
    <property type="project" value="InterPro"/>
</dbReference>
<name>A0A9W9F5D6_9EURO</name>
<dbReference type="SUPFAM" id="SSF48264">
    <property type="entry name" value="Cytochrome P450"/>
    <property type="match status" value="1"/>
</dbReference>
<accession>A0A9W9F5D6</accession>